<dbReference type="Proteomes" id="UP000244948">
    <property type="component" value="Unassembled WGS sequence"/>
</dbReference>
<dbReference type="EMBL" id="QEWR01000002">
    <property type="protein sequence ID" value="PWD84723.1"/>
    <property type="molecule type" value="Genomic_DNA"/>
</dbReference>
<dbReference type="Pfam" id="PF21342">
    <property type="entry name" value="SoxA-TsdA_cyt-c"/>
    <property type="match status" value="1"/>
</dbReference>
<keyword evidence="9 14" id="KW-0408">Iron</keyword>
<dbReference type="RefSeq" id="WP_094566922.1">
    <property type="nucleotide sequence ID" value="NZ_BMXZ01000001.1"/>
</dbReference>
<evidence type="ECO:0000256" key="13">
    <source>
        <dbReference type="ARBA" id="ARBA00077865"/>
    </source>
</evidence>
<comment type="subunit">
    <text evidence="2">Monomer.</text>
</comment>
<evidence type="ECO:0000256" key="14">
    <source>
        <dbReference type="PROSITE-ProRule" id="PRU00433"/>
    </source>
</evidence>
<dbReference type="Pfam" id="PF13442">
    <property type="entry name" value="Cytochrome_CBB3"/>
    <property type="match status" value="1"/>
</dbReference>
<dbReference type="PANTHER" id="PTHR35008:SF9">
    <property type="entry name" value="CYTOCHROME C DOMAIN-CONTAINING PROTEIN"/>
    <property type="match status" value="1"/>
</dbReference>
<dbReference type="FunFam" id="1.10.760.10:FF:000039">
    <property type="entry name" value="Thiosulfate dehydrogenase"/>
    <property type="match status" value="1"/>
</dbReference>
<dbReference type="FunFam" id="1.10.760.10:FF:000036">
    <property type="entry name" value="Thiosulfate dehydrogenase"/>
    <property type="match status" value="1"/>
</dbReference>
<keyword evidence="4 14" id="KW-0479">Metal-binding</keyword>
<feature type="domain" description="Cytochrome c" evidence="17">
    <location>
        <begin position="61"/>
        <end position="158"/>
    </location>
</feature>
<dbReference type="GO" id="GO:0020037">
    <property type="term" value="F:heme binding"/>
    <property type="evidence" value="ECO:0007669"/>
    <property type="project" value="InterPro"/>
</dbReference>
<evidence type="ECO:0000313" key="19">
    <source>
        <dbReference type="Proteomes" id="UP000244948"/>
    </source>
</evidence>
<comment type="catalytic activity">
    <reaction evidence="10">
        <text>2 thiosulfate + 2 Fe(III)-[cytochrome c] = tetrathionate + 2 Fe(II)-[cytochrome c] + 2 H(+)</text>
        <dbReference type="Rhea" id="RHEA:20549"/>
        <dbReference type="Rhea" id="RHEA-COMP:10350"/>
        <dbReference type="Rhea" id="RHEA-COMP:14399"/>
        <dbReference type="ChEBI" id="CHEBI:15226"/>
        <dbReference type="ChEBI" id="CHEBI:15378"/>
        <dbReference type="ChEBI" id="CHEBI:29033"/>
        <dbReference type="ChEBI" id="CHEBI:29034"/>
        <dbReference type="ChEBI" id="CHEBI:33542"/>
        <dbReference type="EC" id="1.8.2.2"/>
    </reaction>
</comment>
<accession>A0A2U2AND8</accession>
<keyword evidence="6" id="KW-0677">Repeat</keyword>
<name>A0A2U2AND8_9GAMM</name>
<protein>
    <recommendedName>
        <fullName evidence="12">Thiosulfate dehydrogenase</fullName>
        <ecNumber evidence="11">1.8.2.2</ecNumber>
    </recommendedName>
    <alternativeName>
        <fullName evidence="13">Tetrathionate synthase</fullName>
    </alternativeName>
</protein>
<evidence type="ECO:0000256" key="12">
    <source>
        <dbReference type="ARBA" id="ARBA00068324"/>
    </source>
</evidence>
<comment type="caution">
    <text evidence="18">The sequence shown here is derived from an EMBL/GenBank/DDBJ whole genome shotgun (WGS) entry which is preliminary data.</text>
</comment>
<comment type="subcellular location">
    <subcellularLocation>
        <location evidence="1">Periplasm</location>
    </subcellularLocation>
</comment>
<keyword evidence="19" id="KW-1185">Reference proteome</keyword>
<dbReference type="Gene3D" id="1.10.760.10">
    <property type="entry name" value="Cytochrome c-like domain"/>
    <property type="match status" value="2"/>
</dbReference>
<evidence type="ECO:0000256" key="8">
    <source>
        <dbReference type="ARBA" id="ARBA00023002"/>
    </source>
</evidence>
<feature type="signal peptide" evidence="16">
    <location>
        <begin position="1"/>
        <end position="20"/>
    </location>
</feature>
<proteinExistence type="predicted"/>
<evidence type="ECO:0000256" key="9">
    <source>
        <dbReference type="ARBA" id="ARBA00023004"/>
    </source>
</evidence>
<evidence type="ECO:0000256" key="15">
    <source>
        <dbReference type="SAM" id="MobiDB-lite"/>
    </source>
</evidence>
<keyword evidence="5 16" id="KW-0732">Signal</keyword>
<evidence type="ECO:0000256" key="10">
    <source>
        <dbReference type="ARBA" id="ARBA00050691"/>
    </source>
</evidence>
<dbReference type="AlphaFoldDB" id="A0A2U2AND8"/>
<feature type="region of interest" description="Disordered" evidence="15">
    <location>
        <begin position="26"/>
        <end position="56"/>
    </location>
</feature>
<keyword evidence="7" id="KW-0574">Periplasm</keyword>
<organism evidence="18 19">
    <name type="scientific">Ignatzschineria indica</name>
    <dbReference type="NCBI Taxonomy" id="472583"/>
    <lineage>
        <taxon>Bacteria</taxon>
        <taxon>Pseudomonadati</taxon>
        <taxon>Pseudomonadota</taxon>
        <taxon>Gammaproteobacteria</taxon>
        <taxon>Cardiobacteriales</taxon>
        <taxon>Ignatzschineriaceae</taxon>
        <taxon>Ignatzschineria</taxon>
    </lineage>
</organism>
<dbReference type="InterPro" id="IPR051459">
    <property type="entry name" value="Cytochrome_c-type_DH"/>
</dbReference>
<evidence type="ECO:0000259" key="17">
    <source>
        <dbReference type="PROSITE" id="PS51007"/>
    </source>
</evidence>
<keyword evidence="8" id="KW-0560">Oxidoreductase</keyword>
<dbReference type="SUPFAM" id="SSF46626">
    <property type="entry name" value="Cytochrome c"/>
    <property type="match status" value="2"/>
</dbReference>
<dbReference type="EC" id="1.8.2.2" evidence="11"/>
<evidence type="ECO:0000256" key="3">
    <source>
        <dbReference type="ARBA" id="ARBA00022617"/>
    </source>
</evidence>
<evidence type="ECO:0000256" key="7">
    <source>
        <dbReference type="ARBA" id="ARBA00022764"/>
    </source>
</evidence>
<dbReference type="InterPro" id="IPR036909">
    <property type="entry name" value="Cyt_c-like_dom_sf"/>
</dbReference>
<dbReference type="PANTHER" id="PTHR35008">
    <property type="entry name" value="BLL4482 PROTEIN-RELATED"/>
    <property type="match status" value="1"/>
</dbReference>
<evidence type="ECO:0000256" key="4">
    <source>
        <dbReference type="ARBA" id="ARBA00022723"/>
    </source>
</evidence>
<dbReference type="InterPro" id="IPR009056">
    <property type="entry name" value="Cyt_c-like_dom"/>
</dbReference>
<feature type="domain" description="Cytochrome c" evidence="17">
    <location>
        <begin position="182"/>
        <end position="267"/>
    </location>
</feature>
<dbReference type="GO" id="GO:0009055">
    <property type="term" value="F:electron transfer activity"/>
    <property type="evidence" value="ECO:0007669"/>
    <property type="project" value="InterPro"/>
</dbReference>
<evidence type="ECO:0000313" key="18">
    <source>
        <dbReference type="EMBL" id="PWD84723.1"/>
    </source>
</evidence>
<keyword evidence="3 14" id="KW-0349">Heme</keyword>
<evidence type="ECO:0000256" key="5">
    <source>
        <dbReference type="ARBA" id="ARBA00022729"/>
    </source>
</evidence>
<feature type="chain" id="PRO_5015705798" description="Thiosulfate dehydrogenase" evidence="16">
    <location>
        <begin position="21"/>
        <end position="308"/>
    </location>
</feature>
<gene>
    <name evidence="18" type="ORF">DC082_04140</name>
</gene>
<dbReference type="GO" id="GO:0042597">
    <property type="term" value="C:periplasmic space"/>
    <property type="evidence" value="ECO:0007669"/>
    <property type="project" value="UniProtKB-SubCell"/>
</dbReference>
<evidence type="ECO:0000256" key="2">
    <source>
        <dbReference type="ARBA" id="ARBA00011245"/>
    </source>
</evidence>
<dbReference type="GO" id="GO:0050338">
    <property type="term" value="F:thiosulfate dehydrogenase activity"/>
    <property type="evidence" value="ECO:0007669"/>
    <property type="project" value="UniProtKB-EC"/>
</dbReference>
<evidence type="ECO:0000256" key="1">
    <source>
        <dbReference type="ARBA" id="ARBA00004418"/>
    </source>
</evidence>
<evidence type="ECO:0000256" key="11">
    <source>
        <dbReference type="ARBA" id="ARBA00066701"/>
    </source>
</evidence>
<evidence type="ECO:0000256" key="16">
    <source>
        <dbReference type="SAM" id="SignalP"/>
    </source>
</evidence>
<dbReference type="GO" id="GO:0046872">
    <property type="term" value="F:metal ion binding"/>
    <property type="evidence" value="ECO:0007669"/>
    <property type="project" value="UniProtKB-KW"/>
</dbReference>
<evidence type="ECO:0000256" key="6">
    <source>
        <dbReference type="ARBA" id="ARBA00022737"/>
    </source>
</evidence>
<dbReference type="PROSITE" id="PS51007">
    <property type="entry name" value="CYTC"/>
    <property type="match status" value="2"/>
</dbReference>
<reference evidence="18 19" key="1">
    <citation type="journal article" date="2018" name="Genome Announc.">
        <title>Ignatzschineria cameli sp. nov., isolated from necrotic foot tissue of dromedaries (Camelus dromedarius) and associated maggots (Wohlfahrtia species) in Dubai.</title>
        <authorList>
            <person name="Tsang C.C."/>
            <person name="Tang J.Y."/>
            <person name="Fong J.Y."/>
            <person name="Kinne J."/>
            <person name="Lee H.H."/>
            <person name="Joseph M."/>
            <person name="Jose S."/>
            <person name="Schuster R.K."/>
            <person name="Tang Y."/>
            <person name="Sivakumar S."/>
            <person name="Chen J.H."/>
            <person name="Teng J.L."/>
            <person name="Lau S.K."/>
            <person name="Wernery U."/>
            <person name="Woo P.C."/>
        </authorList>
    </citation>
    <scope>NUCLEOTIDE SEQUENCE [LARGE SCALE GENOMIC DNA]</scope>
    <source>
        <strain evidence="18 19">KCTC 22643</strain>
    </source>
</reference>
<sequence>MKKILIASTLALLFSPALLAQTAPVSMEDQSQLPQAPKKAEGETYHQPPSDSEIPNNAFGDMIRKGQAIFIDTKRQVPEYVGNGMNCVNCHMDQGKMPNAAPLWGAYTMYPAYRSKNDKVNTYAERIQGCFEFSMNGTPPAADSEAMTALITYSYWLAKGAPTGVSLPGRGYPEVPQPKDGYSIERGEIVYKENCAICHGNDGLGQKVDDHYVFPPLWGPDSFNWGAGMHRINTAADFIKANMPLGKGGSLTDQEAWDVAAFMNSHERPQDPRIIDGSVEKTREKYHANDGVNLYGVEVNGKILGQGI</sequence>